<organism evidence="3 4">
    <name type="scientific">Meiothermus hypogaeus</name>
    <dbReference type="NCBI Taxonomy" id="884155"/>
    <lineage>
        <taxon>Bacteria</taxon>
        <taxon>Thermotogati</taxon>
        <taxon>Deinococcota</taxon>
        <taxon>Deinococci</taxon>
        <taxon>Thermales</taxon>
        <taxon>Thermaceae</taxon>
        <taxon>Meiothermus</taxon>
    </lineage>
</organism>
<dbReference type="Proteomes" id="UP000265443">
    <property type="component" value="Unassembled WGS sequence"/>
</dbReference>
<dbReference type="Gene3D" id="2.60.120.10">
    <property type="entry name" value="Jelly Rolls"/>
    <property type="match status" value="1"/>
</dbReference>
<dbReference type="InterPro" id="IPR011051">
    <property type="entry name" value="RmlC_Cupin_sf"/>
</dbReference>
<evidence type="ECO:0000313" key="4">
    <source>
        <dbReference type="Proteomes" id="UP000265443"/>
    </source>
</evidence>
<dbReference type="Pfam" id="PF07883">
    <property type="entry name" value="Cupin_2"/>
    <property type="match status" value="1"/>
</dbReference>
<evidence type="ECO:0000256" key="1">
    <source>
        <dbReference type="ARBA" id="ARBA00022723"/>
    </source>
</evidence>
<feature type="domain" description="Cupin type-2" evidence="2">
    <location>
        <begin position="72"/>
        <end position="142"/>
    </location>
</feature>
<gene>
    <name evidence="3" type="ORF">Mhypo_00952</name>
</gene>
<evidence type="ECO:0000259" key="2">
    <source>
        <dbReference type="Pfam" id="PF07883"/>
    </source>
</evidence>
<protein>
    <submittedName>
        <fullName evidence="3">Cupin domain protein</fullName>
    </submittedName>
</protein>
<proteinExistence type="predicted"/>
<dbReference type="EMBL" id="QWKY01000012">
    <property type="protein sequence ID" value="RIH79669.1"/>
    <property type="molecule type" value="Genomic_DNA"/>
</dbReference>
<accession>A0ABX9MNS8</accession>
<dbReference type="PANTHER" id="PTHR35848">
    <property type="entry name" value="OXALATE-BINDING PROTEIN"/>
    <property type="match status" value="1"/>
</dbReference>
<keyword evidence="4" id="KW-1185">Reference proteome</keyword>
<dbReference type="PANTHER" id="PTHR35848:SF6">
    <property type="entry name" value="CUPIN TYPE-2 DOMAIN-CONTAINING PROTEIN"/>
    <property type="match status" value="1"/>
</dbReference>
<dbReference type="InterPro" id="IPR014710">
    <property type="entry name" value="RmlC-like_jellyroll"/>
</dbReference>
<dbReference type="InterPro" id="IPR051610">
    <property type="entry name" value="GPI/OXD"/>
</dbReference>
<reference evidence="3 4" key="1">
    <citation type="submission" date="2018-08" db="EMBL/GenBank/DDBJ databases">
        <title>Meiothermus hypogaeus DSM 23238 genome sequencing project.</title>
        <authorList>
            <person name="Da Costa M.S."/>
            <person name="Albuquerque L."/>
            <person name="Raposo P."/>
            <person name="Froufe H.J.C."/>
            <person name="Barroso C.S."/>
            <person name="Egas C."/>
        </authorList>
    </citation>
    <scope>NUCLEOTIDE SEQUENCE [LARGE SCALE GENOMIC DNA]</scope>
    <source>
        <strain evidence="3 4">DSM 23238</strain>
    </source>
</reference>
<dbReference type="InterPro" id="IPR013096">
    <property type="entry name" value="Cupin_2"/>
</dbReference>
<dbReference type="RefSeq" id="WP_119340167.1">
    <property type="nucleotide sequence ID" value="NZ_QWKY01000012.1"/>
</dbReference>
<evidence type="ECO:0000313" key="3">
    <source>
        <dbReference type="EMBL" id="RIH79669.1"/>
    </source>
</evidence>
<dbReference type="SUPFAM" id="SSF51182">
    <property type="entry name" value="RmlC-like cupins"/>
    <property type="match status" value="1"/>
</dbReference>
<sequence length="164" mass="17717">MPQTALAAAEALVKYGMTKTPGTGPIDVGIVEDLGGISVMRGGGNRRAWNGIQYLQGMSAKNVGSTSLSINVATVPPGGIAYAHIHEGFEVMLFVLQGKVKHTFGENLEKEVINQAGDFIYIKPGVPHEVFNIGEEELVVFVARSTADEWDKIVNYPSRYRPAE</sequence>
<name>A0ABX9MNS8_9DEIN</name>
<keyword evidence="1" id="KW-0479">Metal-binding</keyword>
<comment type="caution">
    <text evidence="3">The sequence shown here is derived from an EMBL/GenBank/DDBJ whole genome shotgun (WGS) entry which is preliminary data.</text>
</comment>